<dbReference type="Gene3D" id="2.30.30.140">
    <property type="match status" value="1"/>
</dbReference>
<dbReference type="Pfam" id="PF25095">
    <property type="entry name" value="C2H2-zf_KIN17"/>
    <property type="match status" value="1"/>
</dbReference>
<keyword evidence="3" id="KW-0863">Zinc-finger</keyword>
<dbReference type="PANTHER" id="PTHR12805:SF0">
    <property type="entry name" value="DNA_RNA-BINDING PROTEIN KIN17"/>
    <property type="match status" value="1"/>
</dbReference>
<dbReference type="AlphaFoldDB" id="A0A914WTT4"/>
<feature type="region of interest" description="Disordered" evidence="5">
    <location>
        <begin position="239"/>
        <end position="276"/>
    </location>
</feature>
<sequence length="412" mass="47713">MPKHEKNSPKAIANKIKSKGLQKLKWFCQMCQKQCRDQNGFKCHLTSETHQRQLLLFADNQNSYLREFSGAFEKAFMDILRLQYGGKRIRANDVYQEYIKQKEHVHMNSTHWHSLTGFVMYLGRTGKCKIDQTEKGWFVQYIDKEEEMRKEKLVQKIKHDKDDEEKILDFVQRQAERALEALGEDAEESMPKPTDLIKSDDQKIEFALAVNKKPTALELGMPSSSGVASAFTTDVKPNKRKLDDDMAKMEKKSKYDDKERDDRKRRSDQPSSKMSALDEIRDLEERKKEAKNRKDYWLHENIVVKVVTKKLGGDYYKKKGIVESLADEYTANVRILDDKGDVLKLDQVHLETVIPALGRHVMIVNGAYRGQKALLEKIDEKNFCVSVRVDEGAAKGRLLEKVAYEDVSKLDT</sequence>
<dbReference type="InterPro" id="IPR036236">
    <property type="entry name" value="Znf_C2H2_sf"/>
</dbReference>
<dbReference type="InterPro" id="IPR041330">
    <property type="entry name" value="KN17_SH3"/>
</dbReference>
<feature type="domain" description="DNA/RNA-binding protein Kin17 WH-like" evidence="7">
    <location>
        <begin position="52"/>
        <end position="176"/>
    </location>
</feature>
<reference evidence="9" key="1">
    <citation type="submission" date="2022-11" db="UniProtKB">
        <authorList>
            <consortium name="WormBaseParasite"/>
        </authorList>
    </citation>
    <scope>IDENTIFICATION</scope>
</reference>
<comment type="similarity">
    <text evidence="1">Belongs to the KIN17 family.</text>
</comment>
<dbReference type="InterPro" id="IPR014722">
    <property type="entry name" value="Rib_uL2_dom2"/>
</dbReference>
<evidence type="ECO:0000259" key="6">
    <source>
        <dbReference type="SMART" id="SM00739"/>
    </source>
</evidence>
<name>A0A914WTT4_9BILA</name>
<evidence type="ECO:0000259" key="7">
    <source>
        <dbReference type="SMART" id="SM01253"/>
    </source>
</evidence>
<keyword evidence="8" id="KW-1185">Reference proteome</keyword>
<evidence type="ECO:0000256" key="3">
    <source>
        <dbReference type="ARBA" id="ARBA00022771"/>
    </source>
</evidence>
<dbReference type="Pfam" id="PF25092">
    <property type="entry name" value="SH3_KIN17_C"/>
    <property type="match status" value="1"/>
</dbReference>
<dbReference type="FunFam" id="2.30.30.30:FF:000021">
    <property type="entry name" value="DNA/RNA-binding protein KIN17, putative"/>
    <property type="match status" value="1"/>
</dbReference>
<dbReference type="SMART" id="SM00739">
    <property type="entry name" value="KOW"/>
    <property type="match status" value="1"/>
</dbReference>
<dbReference type="InterPro" id="IPR038254">
    <property type="entry name" value="KIN17_WH-like_sf"/>
</dbReference>
<dbReference type="GO" id="GO:0003690">
    <property type="term" value="F:double-stranded DNA binding"/>
    <property type="evidence" value="ECO:0007669"/>
    <property type="project" value="TreeGrafter"/>
</dbReference>
<dbReference type="FunFam" id="1.10.10.2030:FF:000001">
    <property type="entry name" value="DNA/RNA-binding protein KIN17, putative"/>
    <property type="match status" value="1"/>
</dbReference>
<dbReference type="Proteomes" id="UP000887566">
    <property type="component" value="Unplaced"/>
</dbReference>
<feature type="compositionally biased region" description="Basic and acidic residues" evidence="5">
    <location>
        <begin position="239"/>
        <end position="268"/>
    </location>
</feature>
<dbReference type="InterPro" id="IPR005824">
    <property type="entry name" value="KOW"/>
</dbReference>
<keyword evidence="2" id="KW-0479">Metal-binding</keyword>
<dbReference type="GO" id="GO:0006974">
    <property type="term" value="P:DNA damage response"/>
    <property type="evidence" value="ECO:0007669"/>
    <property type="project" value="TreeGrafter"/>
</dbReference>
<evidence type="ECO:0000256" key="4">
    <source>
        <dbReference type="ARBA" id="ARBA00022833"/>
    </source>
</evidence>
<keyword evidence="4" id="KW-0862">Zinc</keyword>
<feature type="domain" description="KOW" evidence="6">
    <location>
        <begin position="354"/>
        <end position="381"/>
    </location>
</feature>
<accession>A0A914WTT4</accession>
<dbReference type="InterPro" id="IPR041995">
    <property type="entry name" value="KOW_KIN17"/>
</dbReference>
<dbReference type="PANTHER" id="PTHR12805">
    <property type="entry name" value="KIN17 KIN, ANTIGENIC DETERMINANT OF RECA PROTEIN HOMOLOG"/>
    <property type="match status" value="1"/>
</dbReference>
<dbReference type="Gene3D" id="1.10.10.2030">
    <property type="entry name" value="DNA/RNA-binding protein Kin17, conserved domain"/>
    <property type="match status" value="1"/>
</dbReference>
<dbReference type="Pfam" id="PF10357">
    <property type="entry name" value="WH_KIN17"/>
    <property type="match status" value="1"/>
</dbReference>
<dbReference type="GO" id="GO:0008270">
    <property type="term" value="F:zinc ion binding"/>
    <property type="evidence" value="ECO:0007669"/>
    <property type="project" value="UniProtKB-KW"/>
</dbReference>
<dbReference type="Gene3D" id="2.30.30.30">
    <property type="match status" value="1"/>
</dbReference>
<dbReference type="GO" id="GO:0006260">
    <property type="term" value="P:DNA replication"/>
    <property type="evidence" value="ECO:0007669"/>
    <property type="project" value="TreeGrafter"/>
</dbReference>
<dbReference type="Pfam" id="PF18131">
    <property type="entry name" value="KN17_SH3"/>
    <property type="match status" value="1"/>
</dbReference>
<evidence type="ECO:0000256" key="2">
    <source>
        <dbReference type="ARBA" id="ARBA00022723"/>
    </source>
</evidence>
<proteinExistence type="inferred from homology"/>
<evidence type="ECO:0000313" key="8">
    <source>
        <dbReference type="Proteomes" id="UP000887566"/>
    </source>
</evidence>
<dbReference type="GO" id="GO:0005634">
    <property type="term" value="C:nucleus"/>
    <property type="evidence" value="ECO:0007669"/>
    <property type="project" value="TreeGrafter"/>
</dbReference>
<dbReference type="InterPro" id="IPR056767">
    <property type="entry name" value="C2H2-Znf_KIN17"/>
</dbReference>
<dbReference type="SMART" id="SM01253">
    <property type="entry name" value="Kin17_mid"/>
    <property type="match status" value="1"/>
</dbReference>
<dbReference type="WBParaSite" id="PSAMB.scaffold5220size12287.g26142.t1">
    <property type="protein sequence ID" value="PSAMB.scaffold5220size12287.g26142.t1"/>
    <property type="gene ID" value="PSAMB.scaffold5220size12287.g26142"/>
</dbReference>
<evidence type="ECO:0000313" key="9">
    <source>
        <dbReference type="WBParaSite" id="PSAMB.scaffold5220size12287.g26142.t1"/>
    </source>
</evidence>
<dbReference type="InterPro" id="IPR037321">
    <property type="entry name" value="KIN17-like"/>
</dbReference>
<evidence type="ECO:0000256" key="5">
    <source>
        <dbReference type="SAM" id="MobiDB-lite"/>
    </source>
</evidence>
<dbReference type="SUPFAM" id="SSF57667">
    <property type="entry name" value="beta-beta-alpha zinc fingers"/>
    <property type="match status" value="1"/>
</dbReference>
<protein>
    <submittedName>
        <fullName evidence="9">DNA/RNA-binding protein KIN17</fullName>
    </submittedName>
</protein>
<dbReference type="InterPro" id="IPR019447">
    <property type="entry name" value="DNA/RNA-bd_Kin17_WH-like_dom"/>
</dbReference>
<evidence type="ECO:0000256" key="1">
    <source>
        <dbReference type="ARBA" id="ARBA00008517"/>
    </source>
</evidence>
<organism evidence="8 9">
    <name type="scientific">Plectus sambesii</name>
    <dbReference type="NCBI Taxonomy" id="2011161"/>
    <lineage>
        <taxon>Eukaryota</taxon>
        <taxon>Metazoa</taxon>
        <taxon>Ecdysozoa</taxon>
        <taxon>Nematoda</taxon>
        <taxon>Chromadorea</taxon>
        <taxon>Plectida</taxon>
        <taxon>Plectina</taxon>
        <taxon>Plectoidea</taxon>
        <taxon>Plectidae</taxon>
        <taxon>Plectus</taxon>
    </lineage>
</organism>
<dbReference type="CDD" id="cd13155">
    <property type="entry name" value="KOW_KIN17"/>
    <property type="match status" value="1"/>
</dbReference>